<gene>
    <name evidence="2" type="ORF">MIND_00346100</name>
</gene>
<name>A0A8H6T2F1_9AGAR</name>
<dbReference type="GeneID" id="59342824"/>
<keyword evidence="3" id="KW-1185">Reference proteome</keyword>
<dbReference type="GO" id="GO:0004096">
    <property type="term" value="F:catalase activity"/>
    <property type="evidence" value="ECO:0007669"/>
    <property type="project" value="InterPro"/>
</dbReference>
<organism evidence="2 3">
    <name type="scientific">Mycena indigotica</name>
    <dbReference type="NCBI Taxonomy" id="2126181"/>
    <lineage>
        <taxon>Eukaryota</taxon>
        <taxon>Fungi</taxon>
        <taxon>Dikarya</taxon>
        <taxon>Basidiomycota</taxon>
        <taxon>Agaricomycotina</taxon>
        <taxon>Agaricomycetes</taxon>
        <taxon>Agaricomycetidae</taxon>
        <taxon>Agaricales</taxon>
        <taxon>Marasmiineae</taxon>
        <taxon>Mycenaceae</taxon>
        <taxon>Mycena</taxon>
    </lineage>
</organism>
<evidence type="ECO:0000313" key="2">
    <source>
        <dbReference type="EMBL" id="KAF7309743.1"/>
    </source>
</evidence>
<dbReference type="Proteomes" id="UP000636479">
    <property type="component" value="Unassembled WGS sequence"/>
</dbReference>
<dbReference type="GO" id="GO:0020037">
    <property type="term" value="F:heme binding"/>
    <property type="evidence" value="ECO:0007669"/>
    <property type="project" value="InterPro"/>
</dbReference>
<dbReference type="EMBL" id="JACAZF010000003">
    <property type="protein sequence ID" value="KAF7309743.1"/>
    <property type="molecule type" value="Genomic_DNA"/>
</dbReference>
<dbReference type="Gene3D" id="6.10.10.30">
    <property type="entry name" value="Catalase hpii, N-terminal domain-like"/>
    <property type="match status" value="1"/>
</dbReference>
<dbReference type="AlphaFoldDB" id="A0A8H6T2F1"/>
<dbReference type="InterPro" id="IPR011614">
    <property type="entry name" value="Catalase_core"/>
</dbReference>
<sequence>MLVYKPLKALKRIWLLVFFSCLRASSSPWAGLLSLGPIYLNTRMALAIQYIRHTIIRELTRSIGSGGPLLLQDFHLVDLLSHFDRERIPERVSIGSGS</sequence>
<protein>
    <recommendedName>
        <fullName evidence="1">Catalase core domain-containing protein</fullName>
    </recommendedName>
</protein>
<dbReference type="OrthoDB" id="6880011at2759"/>
<proteinExistence type="predicted"/>
<evidence type="ECO:0000259" key="1">
    <source>
        <dbReference type="Pfam" id="PF00199"/>
    </source>
</evidence>
<dbReference type="InterPro" id="IPR020835">
    <property type="entry name" value="Catalase_sf"/>
</dbReference>
<feature type="domain" description="Catalase core" evidence="1">
    <location>
        <begin position="60"/>
        <end position="93"/>
    </location>
</feature>
<evidence type="ECO:0000313" key="3">
    <source>
        <dbReference type="Proteomes" id="UP000636479"/>
    </source>
</evidence>
<comment type="caution">
    <text evidence="2">The sequence shown here is derived from an EMBL/GenBank/DDBJ whole genome shotgun (WGS) entry which is preliminary data.</text>
</comment>
<dbReference type="RefSeq" id="XP_037223193.1">
    <property type="nucleotide sequence ID" value="XM_037360308.1"/>
</dbReference>
<dbReference type="Pfam" id="PF00199">
    <property type="entry name" value="Catalase"/>
    <property type="match status" value="1"/>
</dbReference>
<dbReference type="SUPFAM" id="SSF56634">
    <property type="entry name" value="Heme-dependent catalase-like"/>
    <property type="match status" value="1"/>
</dbReference>
<reference evidence="2" key="1">
    <citation type="submission" date="2020-05" db="EMBL/GenBank/DDBJ databases">
        <title>Mycena genomes resolve the evolution of fungal bioluminescence.</title>
        <authorList>
            <person name="Tsai I.J."/>
        </authorList>
    </citation>
    <scope>NUCLEOTIDE SEQUENCE</scope>
    <source>
        <strain evidence="2">171206Taipei</strain>
    </source>
</reference>
<accession>A0A8H6T2F1</accession>